<dbReference type="GO" id="GO:0003677">
    <property type="term" value="F:DNA binding"/>
    <property type="evidence" value="ECO:0007669"/>
    <property type="project" value="InterPro"/>
</dbReference>
<dbReference type="GO" id="GO:0006352">
    <property type="term" value="P:DNA-templated transcription initiation"/>
    <property type="evidence" value="ECO:0007669"/>
    <property type="project" value="InterPro"/>
</dbReference>
<dbReference type="GO" id="GO:0016987">
    <property type="term" value="F:sigma factor activity"/>
    <property type="evidence" value="ECO:0007669"/>
    <property type="project" value="UniProtKB-KW"/>
</dbReference>
<evidence type="ECO:0000313" key="8">
    <source>
        <dbReference type="Proteomes" id="UP000319976"/>
    </source>
</evidence>
<feature type="domain" description="RNA polymerase sigma factor 70 region 4 type 2" evidence="6">
    <location>
        <begin position="117"/>
        <end position="170"/>
    </location>
</feature>
<name>A0A517T678_9PLAN</name>
<dbReference type="PANTHER" id="PTHR43133:SF51">
    <property type="entry name" value="RNA POLYMERASE SIGMA FACTOR"/>
    <property type="match status" value="1"/>
</dbReference>
<evidence type="ECO:0000313" key="7">
    <source>
        <dbReference type="EMBL" id="QDT63879.1"/>
    </source>
</evidence>
<dbReference type="InterPro" id="IPR013325">
    <property type="entry name" value="RNA_pol_sigma_r2"/>
</dbReference>
<keyword evidence="4" id="KW-0804">Transcription</keyword>
<dbReference type="SUPFAM" id="SSF88946">
    <property type="entry name" value="Sigma2 domain of RNA polymerase sigma factors"/>
    <property type="match status" value="1"/>
</dbReference>
<dbReference type="RefSeq" id="WP_145260531.1">
    <property type="nucleotide sequence ID" value="NZ_CP036316.1"/>
</dbReference>
<dbReference type="InterPro" id="IPR039425">
    <property type="entry name" value="RNA_pol_sigma-70-like"/>
</dbReference>
<comment type="similarity">
    <text evidence="1">Belongs to the sigma-70 factor family. ECF subfamily.</text>
</comment>
<dbReference type="InterPro" id="IPR014284">
    <property type="entry name" value="RNA_pol_sigma-70_dom"/>
</dbReference>
<protein>
    <submittedName>
        <fullName evidence="7">ECF RNA polymerase sigma factor SigK</fullName>
    </submittedName>
</protein>
<dbReference type="EMBL" id="CP036316">
    <property type="protein sequence ID" value="QDT63879.1"/>
    <property type="molecule type" value="Genomic_DNA"/>
</dbReference>
<dbReference type="AlphaFoldDB" id="A0A517T678"/>
<dbReference type="InterPro" id="IPR013324">
    <property type="entry name" value="RNA_pol_sigma_r3/r4-like"/>
</dbReference>
<dbReference type="OrthoDB" id="795989at2"/>
<dbReference type="NCBIfam" id="TIGR02937">
    <property type="entry name" value="sigma70-ECF"/>
    <property type="match status" value="1"/>
</dbReference>
<keyword evidence="3" id="KW-0731">Sigma factor</keyword>
<dbReference type="Proteomes" id="UP000319976">
    <property type="component" value="Chromosome"/>
</dbReference>
<dbReference type="Pfam" id="PF04542">
    <property type="entry name" value="Sigma70_r2"/>
    <property type="match status" value="1"/>
</dbReference>
<dbReference type="PANTHER" id="PTHR43133">
    <property type="entry name" value="RNA POLYMERASE ECF-TYPE SIGMA FACTO"/>
    <property type="match status" value="1"/>
</dbReference>
<keyword evidence="8" id="KW-1185">Reference proteome</keyword>
<dbReference type="InterPro" id="IPR036388">
    <property type="entry name" value="WH-like_DNA-bd_sf"/>
</dbReference>
<keyword evidence="2" id="KW-0805">Transcription regulation</keyword>
<gene>
    <name evidence="7" type="primary">sigK_2</name>
    <name evidence="7" type="ORF">V22_11050</name>
</gene>
<dbReference type="Pfam" id="PF08281">
    <property type="entry name" value="Sigma70_r4_2"/>
    <property type="match status" value="1"/>
</dbReference>
<dbReference type="KEGG" id="chya:V22_11050"/>
<sequence length="184" mass="21178">MWLDSTPSSEGELQEEFLRALQEAYGPIFGCVMSLLPERREAEDVVQDTIVLLWQKYREDGPPEHFRRWACTIAYNVTRNHLRKQSLRKGSVPLSDAHLAQLARVRGAMTEILELRRERLQECLEKLSKSDRRIIAECYAGDGLIRDVARSLGTGVSALYARLKRLRRKLFDCMNLRMAGGQDE</sequence>
<proteinExistence type="inferred from homology"/>
<organism evidence="7 8">
    <name type="scientific">Calycomorphotria hydatis</name>
    <dbReference type="NCBI Taxonomy" id="2528027"/>
    <lineage>
        <taxon>Bacteria</taxon>
        <taxon>Pseudomonadati</taxon>
        <taxon>Planctomycetota</taxon>
        <taxon>Planctomycetia</taxon>
        <taxon>Planctomycetales</taxon>
        <taxon>Planctomycetaceae</taxon>
        <taxon>Calycomorphotria</taxon>
    </lineage>
</organism>
<evidence type="ECO:0000256" key="4">
    <source>
        <dbReference type="ARBA" id="ARBA00023163"/>
    </source>
</evidence>
<dbReference type="SUPFAM" id="SSF88659">
    <property type="entry name" value="Sigma3 and sigma4 domains of RNA polymerase sigma factors"/>
    <property type="match status" value="1"/>
</dbReference>
<dbReference type="Gene3D" id="1.10.10.10">
    <property type="entry name" value="Winged helix-like DNA-binding domain superfamily/Winged helix DNA-binding domain"/>
    <property type="match status" value="1"/>
</dbReference>
<dbReference type="Gene3D" id="1.10.1740.10">
    <property type="match status" value="1"/>
</dbReference>
<evidence type="ECO:0000256" key="1">
    <source>
        <dbReference type="ARBA" id="ARBA00010641"/>
    </source>
</evidence>
<evidence type="ECO:0000259" key="6">
    <source>
        <dbReference type="Pfam" id="PF08281"/>
    </source>
</evidence>
<evidence type="ECO:0000256" key="2">
    <source>
        <dbReference type="ARBA" id="ARBA00023015"/>
    </source>
</evidence>
<evidence type="ECO:0000256" key="3">
    <source>
        <dbReference type="ARBA" id="ARBA00023082"/>
    </source>
</evidence>
<feature type="domain" description="RNA polymerase sigma-70 region 2" evidence="5">
    <location>
        <begin position="27"/>
        <end position="86"/>
    </location>
</feature>
<accession>A0A517T678</accession>
<dbReference type="InterPro" id="IPR007627">
    <property type="entry name" value="RNA_pol_sigma70_r2"/>
</dbReference>
<reference evidence="7 8" key="1">
    <citation type="submission" date="2019-02" db="EMBL/GenBank/DDBJ databases">
        <title>Deep-cultivation of Planctomycetes and their phenomic and genomic characterization uncovers novel biology.</title>
        <authorList>
            <person name="Wiegand S."/>
            <person name="Jogler M."/>
            <person name="Boedeker C."/>
            <person name="Pinto D."/>
            <person name="Vollmers J."/>
            <person name="Rivas-Marin E."/>
            <person name="Kohn T."/>
            <person name="Peeters S.H."/>
            <person name="Heuer A."/>
            <person name="Rast P."/>
            <person name="Oberbeckmann S."/>
            <person name="Bunk B."/>
            <person name="Jeske O."/>
            <person name="Meyerdierks A."/>
            <person name="Storesund J.E."/>
            <person name="Kallscheuer N."/>
            <person name="Luecker S."/>
            <person name="Lage O.M."/>
            <person name="Pohl T."/>
            <person name="Merkel B.J."/>
            <person name="Hornburger P."/>
            <person name="Mueller R.-W."/>
            <person name="Bruemmer F."/>
            <person name="Labrenz M."/>
            <person name="Spormann A.M."/>
            <person name="Op den Camp H."/>
            <person name="Overmann J."/>
            <person name="Amann R."/>
            <person name="Jetten M.S.M."/>
            <person name="Mascher T."/>
            <person name="Medema M.H."/>
            <person name="Devos D.P."/>
            <person name="Kaster A.-K."/>
            <person name="Ovreas L."/>
            <person name="Rohde M."/>
            <person name="Galperin M.Y."/>
            <person name="Jogler C."/>
        </authorList>
    </citation>
    <scope>NUCLEOTIDE SEQUENCE [LARGE SCALE GENOMIC DNA]</scope>
    <source>
        <strain evidence="7 8">V22</strain>
    </source>
</reference>
<dbReference type="InterPro" id="IPR013249">
    <property type="entry name" value="RNA_pol_sigma70_r4_t2"/>
</dbReference>
<evidence type="ECO:0000259" key="5">
    <source>
        <dbReference type="Pfam" id="PF04542"/>
    </source>
</evidence>